<dbReference type="Pfam" id="PF14539">
    <property type="entry name" value="DUF4442"/>
    <property type="match status" value="1"/>
</dbReference>
<sequence>MVVSENTLKWAMRFYPPLLFQRIWVQKVEPGYTGVTVVVHNSIFNRNYNRSIFGGTLFAAADPFYPVLLHQLFSHKGYNVIAWLKSSAIQYLKPARTKLRFGITFSDNDINAIEHSLSHTGKHVAHYPVEMYDEAGELCVTISNEVYLRNLDFVLQKEATK</sequence>
<dbReference type="SUPFAM" id="SSF54637">
    <property type="entry name" value="Thioesterase/thiol ester dehydrase-isomerase"/>
    <property type="match status" value="1"/>
</dbReference>
<comment type="caution">
    <text evidence="1">The sequence shown here is derived from an EMBL/GenBank/DDBJ whole genome shotgun (WGS) entry which is preliminary data.</text>
</comment>
<dbReference type="InterPro" id="IPR029069">
    <property type="entry name" value="HotDog_dom_sf"/>
</dbReference>
<reference evidence="2" key="1">
    <citation type="journal article" date="2019" name="Int. J. Syst. Evol. Microbiol.">
        <title>The Global Catalogue of Microorganisms (GCM) 10K type strain sequencing project: providing services to taxonomists for standard genome sequencing and annotation.</title>
        <authorList>
            <consortium name="The Broad Institute Genomics Platform"/>
            <consortium name="The Broad Institute Genome Sequencing Center for Infectious Disease"/>
            <person name="Wu L."/>
            <person name="Ma J."/>
        </authorList>
    </citation>
    <scope>NUCLEOTIDE SEQUENCE [LARGE SCALE GENOMIC DNA]</scope>
    <source>
        <strain evidence="2">JCM 18283</strain>
    </source>
</reference>
<name>A0ABP9FR74_9SPHI</name>
<evidence type="ECO:0000313" key="1">
    <source>
        <dbReference type="EMBL" id="GAA4914004.1"/>
    </source>
</evidence>
<proteinExistence type="predicted"/>
<organism evidence="1 2">
    <name type="scientific">Mucilaginibacter defluvii</name>
    <dbReference type="NCBI Taxonomy" id="1196019"/>
    <lineage>
        <taxon>Bacteria</taxon>
        <taxon>Pseudomonadati</taxon>
        <taxon>Bacteroidota</taxon>
        <taxon>Sphingobacteriia</taxon>
        <taxon>Sphingobacteriales</taxon>
        <taxon>Sphingobacteriaceae</taxon>
        <taxon>Mucilaginibacter</taxon>
    </lineage>
</organism>
<dbReference type="Gene3D" id="3.10.129.10">
    <property type="entry name" value="Hotdog Thioesterase"/>
    <property type="match status" value="1"/>
</dbReference>
<protein>
    <recommendedName>
        <fullName evidence="3">DUF4442 domain-containing protein</fullName>
    </recommendedName>
</protein>
<evidence type="ECO:0000313" key="2">
    <source>
        <dbReference type="Proteomes" id="UP001501436"/>
    </source>
</evidence>
<dbReference type="EMBL" id="BAABJI010000002">
    <property type="protein sequence ID" value="GAA4914004.1"/>
    <property type="molecule type" value="Genomic_DNA"/>
</dbReference>
<accession>A0ABP9FR74</accession>
<dbReference type="Proteomes" id="UP001501436">
    <property type="component" value="Unassembled WGS sequence"/>
</dbReference>
<gene>
    <name evidence="1" type="ORF">GCM10023313_16640</name>
</gene>
<evidence type="ECO:0008006" key="3">
    <source>
        <dbReference type="Google" id="ProtNLM"/>
    </source>
</evidence>
<dbReference type="InterPro" id="IPR027961">
    <property type="entry name" value="DUF4442"/>
</dbReference>
<dbReference type="RefSeq" id="WP_345330595.1">
    <property type="nucleotide sequence ID" value="NZ_BAABJI010000002.1"/>
</dbReference>
<keyword evidence="2" id="KW-1185">Reference proteome</keyword>